<dbReference type="PANTHER" id="PTHR44688">
    <property type="entry name" value="DNA-BINDING TRANSCRIPTIONAL ACTIVATOR DEVR_DOSR"/>
    <property type="match status" value="1"/>
</dbReference>
<keyword evidence="1" id="KW-0805">Transcription regulation</keyword>
<dbReference type="SUPFAM" id="SSF46894">
    <property type="entry name" value="C-terminal effector domain of the bipartite response regulators"/>
    <property type="match status" value="1"/>
</dbReference>
<keyword evidence="3" id="KW-0804">Transcription</keyword>
<dbReference type="PANTHER" id="PTHR44688:SF16">
    <property type="entry name" value="DNA-BINDING TRANSCRIPTIONAL ACTIVATOR DEVR_DOSR"/>
    <property type="match status" value="1"/>
</dbReference>
<dbReference type="SUPFAM" id="SSF55781">
    <property type="entry name" value="GAF domain-like"/>
    <property type="match status" value="1"/>
</dbReference>
<sequence length="248" mass="28975">MRAFETNDWLLLNSMIYRIYTTEDFETMRQQFLEQLKMVIDFDSADFYLASQEGEGLCDPVTINCDPGLSAAYDELDYSRGIMYSGKTLIYRETDIISDEARVQTEYYQKVYRPNNWHFALQMALARNKRFLGVVSLYRTIGKQDFQYEDIFVLDILKEHLAWRLSRSRNRDEQAGGKLSVSQAAERYELTRRETAILKLLLEGKDSAGICEEASISPNTLKKHISSIHHKMGTRSRVQLFKMVREME</sequence>
<dbReference type="GO" id="GO:0006355">
    <property type="term" value="P:regulation of DNA-templated transcription"/>
    <property type="evidence" value="ECO:0007669"/>
    <property type="project" value="InterPro"/>
</dbReference>
<keyword evidence="2" id="KW-0238">DNA-binding</keyword>
<dbReference type="AlphaFoldDB" id="A0A9D2GHQ8"/>
<dbReference type="Pfam" id="PF00196">
    <property type="entry name" value="GerE"/>
    <property type="match status" value="1"/>
</dbReference>
<dbReference type="InterPro" id="IPR016032">
    <property type="entry name" value="Sig_transdc_resp-reg_C-effctor"/>
</dbReference>
<dbReference type="Proteomes" id="UP000824101">
    <property type="component" value="Unassembled WGS sequence"/>
</dbReference>
<dbReference type="Gene3D" id="3.30.450.40">
    <property type="match status" value="1"/>
</dbReference>
<dbReference type="InterPro" id="IPR000792">
    <property type="entry name" value="Tscrpt_reg_LuxR_C"/>
</dbReference>
<dbReference type="InterPro" id="IPR029016">
    <property type="entry name" value="GAF-like_dom_sf"/>
</dbReference>
<dbReference type="PRINTS" id="PR00038">
    <property type="entry name" value="HTHLUXR"/>
</dbReference>
<dbReference type="SMART" id="SM00421">
    <property type="entry name" value="HTH_LUXR"/>
    <property type="match status" value="1"/>
</dbReference>
<dbReference type="EMBL" id="DXBC01000095">
    <property type="protein sequence ID" value="HIZ79365.1"/>
    <property type="molecule type" value="Genomic_DNA"/>
</dbReference>
<dbReference type="CDD" id="cd06170">
    <property type="entry name" value="LuxR_C_like"/>
    <property type="match status" value="1"/>
</dbReference>
<evidence type="ECO:0000256" key="1">
    <source>
        <dbReference type="ARBA" id="ARBA00023015"/>
    </source>
</evidence>
<protein>
    <submittedName>
        <fullName evidence="5">LuxR C-terminal-related transcriptional regulator</fullName>
    </submittedName>
</protein>
<evidence type="ECO:0000313" key="5">
    <source>
        <dbReference type="EMBL" id="HIZ79365.1"/>
    </source>
</evidence>
<evidence type="ECO:0000256" key="3">
    <source>
        <dbReference type="ARBA" id="ARBA00023163"/>
    </source>
</evidence>
<evidence type="ECO:0000313" key="6">
    <source>
        <dbReference type="Proteomes" id="UP000824101"/>
    </source>
</evidence>
<reference evidence="5" key="2">
    <citation type="submission" date="2021-04" db="EMBL/GenBank/DDBJ databases">
        <authorList>
            <person name="Gilroy R."/>
        </authorList>
    </citation>
    <scope>NUCLEOTIDE SEQUENCE</scope>
    <source>
        <strain evidence="5">ChiBcec1-1093</strain>
    </source>
</reference>
<reference evidence="5" key="1">
    <citation type="journal article" date="2021" name="PeerJ">
        <title>Extensive microbial diversity within the chicken gut microbiome revealed by metagenomics and culture.</title>
        <authorList>
            <person name="Gilroy R."/>
            <person name="Ravi A."/>
            <person name="Getino M."/>
            <person name="Pursley I."/>
            <person name="Horton D.L."/>
            <person name="Alikhan N.F."/>
            <person name="Baker D."/>
            <person name="Gharbi K."/>
            <person name="Hall N."/>
            <person name="Watson M."/>
            <person name="Adriaenssens E.M."/>
            <person name="Foster-Nyarko E."/>
            <person name="Jarju S."/>
            <person name="Secka A."/>
            <person name="Antonio M."/>
            <person name="Oren A."/>
            <person name="Chaudhuri R.R."/>
            <person name="La Ragione R."/>
            <person name="Hildebrand F."/>
            <person name="Pallen M.J."/>
        </authorList>
    </citation>
    <scope>NUCLEOTIDE SEQUENCE</scope>
    <source>
        <strain evidence="5">ChiBcec1-1093</strain>
    </source>
</reference>
<feature type="domain" description="HTH luxR-type" evidence="4">
    <location>
        <begin position="183"/>
        <end position="248"/>
    </location>
</feature>
<evidence type="ECO:0000259" key="4">
    <source>
        <dbReference type="PROSITE" id="PS50043"/>
    </source>
</evidence>
<comment type="caution">
    <text evidence="5">The sequence shown here is derived from an EMBL/GenBank/DDBJ whole genome shotgun (WGS) entry which is preliminary data.</text>
</comment>
<dbReference type="PROSITE" id="PS50043">
    <property type="entry name" value="HTH_LUXR_2"/>
    <property type="match status" value="1"/>
</dbReference>
<name>A0A9D2GHQ8_9FIRM</name>
<organism evidence="5 6">
    <name type="scientific">Candidatus Lachnoclostridium stercorigallinarum</name>
    <dbReference type="NCBI Taxonomy" id="2838634"/>
    <lineage>
        <taxon>Bacteria</taxon>
        <taxon>Bacillati</taxon>
        <taxon>Bacillota</taxon>
        <taxon>Clostridia</taxon>
        <taxon>Lachnospirales</taxon>
        <taxon>Lachnospiraceae</taxon>
    </lineage>
</organism>
<dbReference type="GO" id="GO:0003677">
    <property type="term" value="F:DNA binding"/>
    <property type="evidence" value="ECO:0007669"/>
    <property type="project" value="UniProtKB-KW"/>
</dbReference>
<accession>A0A9D2GHQ8</accession>
<dbReference type="Gene3D" id="1.10.10.10">
    <property type="entry name" value="Winged helix-like DNA-binding domain superfamily/Winged helix DNA-binding domain"/>
    <property type="match status" value="1"/>
</dbReference>
<dbReference type="InterPro" id="IPR036388">
    <property type="entry name" value="WH-like_DNA-bd_sf"/>
</dbReference>
<proteinExistence type="predicted"/>
<evidence type="ECO:0000256" key="2">
    <source>
        <dbReference type="ARBA" id="ARBA00023125"/>
    </source>
</evidence>
<gene>
    <name evidence="5" type="ORF">IAA17_06210</name>
</gene>